<dbReference type="AlphaFoldDB" id="A0AAV5MIM6"/>
<accession>A0AAV5MIM6</accession>
<feature type="region of interest" description="Disordered" evidence="1">
    <location>
        <begin position="1"/>
        <end position="27"/>
    </location>
</feature>
<evidence type="ECO:0000313" key="3">
    <source>
        <dbReference type="Proteomes" id="UP001054252"/>
    </source>
</evidence>
<feature type="compositionally biased region" description="Basic residues" evidence="1">
    <location>
        <begin position="82"/>
        <end position="92"/>
    </location>
</feature>
<evidence type="ECO:0000256" key="1">
    <source>
        <dbReference type="SAM" id="MobiDB-lite"/>
    </source>
</evidence>
<feature type="region of interest" description="Disordered" evidence="1">
    <location>
        <begin position="76"/>
        <end position="101"/>
    </location>
</feature>
<evidence type="ECO:0000313" key="2">
    <source>
        <dbReference type="EMBL" id="GKV49352.1"/>
    </source>
</evidence>
<keyword evidence="3" id="KW-1185">Reference proteome</keyword>
<dbReference type="Proteomes" id="UP001054252">
    <property type="component" value="Unassembled WGS sequence"/>
</dbReference>
<organism evidence="2 3">
    <name type="scientific">Rubroshorea leprosula</name>
    <dbReference type="NCBI Taxonomy" id="152421"/>
    <lineage>
        <taxon>Eukaryota</taxon>
        <taxon>Viridiplantae</taxon>
        <taxon>Streptophyta</taxon>
        <taxon>Embryophyta</taxon>
        <taxon>Tracheophyta</taxon>
        <taxon>Spermatophyta</taxon>
        <taxon>Magnoliopsida</taxon>
        <taxon>eudicotyledons</taxon>
        <taxon>Gunneridae</taxon>
        <taxon>Pentapetalae</taxon>
        <taxon>rosids</taxon>
        <taxon>malvids</taxon>
        <taxon>Malvales</taxon>
        <taxon>Dipterocarpaceae</taxon>
        <taxon>Rubroshorea</taxon>
    </lineage>
</organism>
<protein>
    <submittedName>
        <fullName evidence="2">Uncharacterized protein</fullName>
    </submittedName>
</protein>
<name>A0AAV5MIM6_9ROSI</name>
<sequence length="101" mass="11785">MPRNHPQSRAAGGRTKQSRADPAFPAGEEGFWVPIQVLEQEGRRNLQAFSPILQGMAGFLFFFFGWLQREEEEQNREWLGRKERKKKKKKGSHPYPKSFPL</sequence>
<dbReference type="EMBL" id="BPVZ01000296">
    <property type="protein sequence ID" value="GKV49352.1"/>
    <property type="molecule type" value="Genomic_DNA"/>
</dbReference>
<proteinExistence type="predicted"/>
<gene>
    <name evidence="2" type="ORF">SLEP1_g56107</name>
</gene>
<reference evidence="2 3" key="1">
    <citation type="journal article" date="2021" name="Commun. Biol.">
        <title>The genome of Shorea leprosula (Dipterocarpaceae) highlights the ecological relevance of drought in aseasonal tropical rainforests.</title>
        <authorList>
            <person name="Ng K.K.S."/>
            <person name="Kobayashi M.J."/>
            <person name="Fawcett J.A."/>
            <person name="Hatakeyama M."/>
            <person name="Paape T."/>
            <person name="Ng C.H."/>
            <person name="Ang C.C."/>
            <person name="Tnah L.H."/>
            <person name="Lee C.T."/>
            <person name="Nishiyama T."/>
            <person name="Sese J."/>
            <person name="O'Brien M.J."/>
            <person name="Copetti D."/>
            <person name="Mohd Noor M.I."/>
            <person name="Ong R.C."/>
            <person name="Putra M."/>
            <person name="Sireger I.Z."/>
            <person name="Indrioko S."/>
            <person name="Kosugi Y."/>
            <person name="Izuno A."/>
            <person name="Isagi Y."/>
            <person name="Lee S.L."/>
            <person name="Shimizu K.K."/>
        </authorList>
    </citation>
    <scope>NUCLEOTIDE SEQUENCE [LARGE SCALE GENOMIC DNA]</scope>
    <source>
        <strain evidence="2">214</strain>
    </source>
</reference>
<comment type="caution">
    <text evidence="2">The sequence shown here is derived from an EMBL/GenBank/DDBJ whole genome shotgun (WGS) entry which is preliminary data.</text>
</comment>